<dbReference type="InterPro" id="IPR012338">
    <property type="entry name" value="Beta-lactam/transpept-like"/>
</dbReference>
<dbReference type="SUPFAM" id="SSF56601">
    <property type="entry name" value="beta-lactamase/transpeptidase-like"/>
    <property type="match status" value="1"/>
</dbReference>
<gene>
    <name evidence="2" type="ORF">DSM02_1496</name>
</gene>
<dbReference type="GO" id="GO:0008800">
    <property type="term" value="F:beta-lactamase activity"/>
    <property type="evidence" value="ECO:0007669"/>
    <property type="project" value="InterPro"/>
</dbReference>
<evidence type="ECO:0000259" key="1">
    <source>
        <dbReference type="Pfam" id="PF13354"/>
    </source>
</evidence>
<protein>
    <recommendedName>
        <fullName evidence="1">Beta-lactamase class A catalytic domain-containing protein</fullName>
    </recommendedName>
</protein>
<sequence>MKKILLFVPLILITLAFSVPNSYYPIDGYERTGIDRLAYLQKIVRDSIKYTRIPAGAYLSIDDIKLNLTNKADSAIAYMKEDPDFQKKIGSLFYGLDQSYSISVLDMTDSTNLKYAARNETRGYQPGSVGKLAILIAMFDQLEKLCPDDWGARINLLKYKRVKGGPFAVYDHHTIPIYDIENDKLTKRQAQQSDVFSLFEWIDHMVAVSNNGAASVVYREALLLKVFGEKYFDLTDEEAMQWFKDTDRIEVTRLANEVVNEPLREMGITEDEWRLGGFFTNGGERYVGRMGGSIGSPKGLMKFLINLEQGKAVDSLSSLEMKRIMYQTERRIRYAYSHDLDSAAVYFKSGSFYKCDKSKGACGDYAGNVFNYMNSVIIVEHPNGGPKYIVCLMTNVLRKNSATDHMYLAGRIDKAIQEEVVESKMTGTTGQ</sequence>
<dbReference type="Proteomes" id="UP000289859">
    <property type="component" value="Unassembled WGS sequence"/>
</dbReference>
<reference evidence="2 3" key="1">
    <citation type="submission" date="2018-07" db="EMBL/GenBank/DDBJ databases">
        <title>Leeuwenhoekiella genomics.</title>
        <authorList>
            <person name="Tahon G."/>
            <person name="Willems A."/>
        </authorList>
    </citation>
    <scope>NUCLEOTIDE SEQUENCE [LARGE SCALE GENOMIC DNA]</scope>
    <source>
        <strain evidence="2 3">LMG 29608</strain>
    </source>
</reference>
<proteinExistence type="predicted"/>
<dbReference type="InterPro" id="IPR045155">
    <property type="entry name" value="Beta-lactam_cat"/>
</dbReference>
<feature type="domain" description="Beta-lactamase class A catalytic" evidence="1">
    <location>
        <begin position="102"/>
        <end position="394"/>
    </location>
</feature>
<evidence type="ECO:0000313" key="3">
    <source>
        <dbReference type="Proteomes" id="UP000289859"/>
    </source>
</evidence>
<accession>A0A4Q0PBN7</accession>
<dbReference type="RefSeq" id="WP_128765011.1">
    <property type="nucleotide sequence ID" value="NZ_JBHUOO010000047.1"/>
</dbReference>
<comment type="caution">
    <text evidence="2">The sequence shown here is derived from an EMBL/GenBank/DDBJ whole genome shotgun (WGS) entry which is preliminary data.</text>
</comment>
<dbReference type="GO" id="GO:0030655">
    <property type="term" value="P:beta-lactam antibiotic catabolic process"/>
    <property type="evidence" value="ECO:0007669"/>
    <property type="project" value="InterPro"/>
</dbReference>
<organism evidence="2 3">
    <name type="scientific">Leeuwenhoekiella polynyae</name>
    <dbReference type="NCBI Taxonomy" id="1550906"/>
    <lineage>
        <taxon>Bacteria</taxon>
        <taxon>Pseudomonadati</taxon>
        <taxon>Bacteroidota</taxon>
        <taxon>Flavobacteriia</taxon>
        <taxon>Flavobacteriales</taxon>
        <taxon>Flavobacteriaceae</taxon>
        <taxon>Leeuwenhoekiella</taxon>
    </lineage>
</organism>
<dbReference type="Gene3D" id="3.40.710.10">
    <property type="entry name" value="DD-peptidase/beta-lactamase superfamily"/>
    <property type="match status" value="1"/>
</dbReference>
<dbReference type="OrthoDB" id="5289215at2"/>
<name>A0A4Q0PBN7_9FLAO</name>
<dbReference type="EMBL" id="QOVK01000004">
    <property type="protein sequence ID" value="RXG24011.1"/>
    <property type="molecule type" value="Genomic_DNA"/>
</dbReference>
<evidence type="ECO:0000313" key="2">
    <source>
        <dbReference type="EMBL" id="RXG24011.1"/>
    </source>
</evidence>
<keyword evidence="3" id="KW-1185">Reference proteome</keyword>
<dbReference type="AlphaFoldDB" id="A0A4Q0PBN7"/>
<dbReference type="Pfam" id="PF13354">
    <property type="entry name" value="Beta-lactamase2"/>
    <property type="match status" value="1"/>
</dbReference>